<keyword evidence="2" id="KW-1185">Reference proteome</keyword>
<proteinExistence type="predicted"/>
<dbReference type="EMBL" id="JBBNAG010000010">
    <property type="protein sequence ID" value="KAK9100587.1"/>
    <property type="molecule type" value="Genomic_DNA"/>
</dbReference>
<reference evidence="1 2" key="1">
    <citation type="submission" date="2024-01" db="EMBL/GenBank/DDBJ databases">
        <title>Genome assemblies of Stephania.</title>
        <authorList>
            <person name="Yang L."/>
        </authorList>
    </citation>
    <scope>NUCLEOTIDE SEQUENCE [LARGE SCALE GENOMIC DNA]</scope>
    <source>
        <strain evidence="1">JXDWG</strain>
        <tissue evidence="1">Leaf</tissue>
    </source>
</reference>
<dbReference type="Proteomes" id="UP001419268">
    <property type="component" value="Unassembled WGS sequence"/>
</dbReference>
<accession>A0AAP0HWR9</accession>
<comment type="caution">
    <text evidence="1">The sequence shown here is derived from an EMBL/GenBank/DDBJ whole genome shotgun (WGS) entry which is preliminary data.</text>
</comment>
<name>A0AAP0HWR9_9MAGN</name>
<sequence length="50" mass="5083">MQAASGTKGGSSGSPVSLIGKGKCGLECFGSKSSSASHLFFLLSEAWPYQ</sequence>
<evidence type="ECO:0000313" key="1">
    <source>
        <dbReference type="EMBL" id="KAK9100587.1"/>
    </source>
</evidence>
<evidence type="ECO:0000313" key="2">
    <source>
        <dbReference type="Proteomes" id="UP001419268"/>
    </source>
</evidence>
<dbReference type="AlphaFoldDB" id="A0AAP0HWR9"/>
<organism evidence="1 2">
    <name type="scientific">Stephania cephalantha</name>
    <dbReference type="NCBI Taxonomy" id="152367"/>
    <lineage>
        <taxon>Eukaryota</taxon>
        <taxon>Viridiplantae</taxon>
        <taxon>Streptophyta</taxon>
        <taxon>Embryophyta</taxon>
        <taxon>Tracheophyta</taxon>
        <taxon>Spermatophyta</taxon>
        <taxon>Magnoliopsida</taxon>
        <taxon>Ranunculales</taxon>
        <taxon>Menispermaceae</taxon>
        <taxon>Menispermoideae</taxon>
        <taxon>Cissampelideae</taxon>
        <taxon>Stephania</taxon>
    </lineage>
</organism>
<gene>
    <name evidence="1" type="ORF">Scep_024017</name>
</gene>
<protein>
    <submittedName>
        <fullName evidence="1">Uncharacterized protein</fullName>
    </submittedName>
</protein>